<sequence>MKPVQQRGLRVYWGVCLLVLWGGERVWSAEGPQGGEGKLVVYPAEVKLTGRRAEQRLVVLGPAGAGGVRDWSREAQWQVENEQVAAVEGGVVRPRGDGQTVVRVRAGGQEAAVPVRVERYAADELVDFVREVEPILTKAGCNSGGCHGAALGRGGFRLSLFGFDPAFDYAQIVRSSEGRRVVVAEPDRSILLAKPALVMEHGGGERLRRGSRDYEVLAQWLADGAPGPSGTDVEVVGLEVFPPARSLGNGEQQQLAVTAIWSDGRRTDATRHAQYDSLNEGVAEVTSDGLVRAKGPGQTHIMIRFGGQASVAQITWPYARLTSFPEYPTENIIDRLLVEKWKELGLTPSPVCSDEEFLRRLYLDALGRLPTPAEVRAFLADSGADKRQRAVETVLQRGEFADWWALRWGDLLRINRTALQEKGMWSFHNWVRAQMRDNVPLDRFVREIITAEGSTFMDGPANFFRIGRTAEDWAESTAQVFLGIRIGCARCHHHPFEKWSQDDYYGLTAFFVRIGTKGSQEFGLFGQETVVFVRSTGEAMHPRRGSFVAPRPLDGDKKQSWDDPLDRRFRLAEWLTSPENRLFARNLANRIWGYTMGRGLVEPLDDMRATNPPVHPALLEALADELIRSKYDLKHLLRLIFTSRAYQLSAQVTPGNQADAANVYFTRRVVRRLTAEQLADALDDLTGSPEKYPGLPPGTRAVQLPDSEVASYFLDTFGRPARQVLCECERTSTPNLAQAMHLLNGAVLQRKLADPNGRIDKLLAAKTPLPQIVEELYLAAWSRRPSADELKKAESWVRSAPNLREGLQDLVWVLANSREFLFNY</sequence>
<dbReference type="PANTHER" id="PTHR35889">
    <property type="entry name" value="CYCLOINULO-OLIGOSACCHARIDE FRUCTANOTRANSFERASE-RELATED"/>
    <property type="match status" value="1"/>
</dbReference>
<proteinExistence type="predicted"/>
<dbReference type="EMBL" id="JACEFB010000021">
    <property type="protein sequence ID" value="MBA2227887.1"/>
    <property type="molecule type" value="Genomic_DNA"/>
</dbReference>
<dbReference type="Proteomes" id="UP000542342">
    <property type="component" value="Unassembled WGS sequence"/>
</dbReference>
<name>A0A7V9ADJ1_9BACT</name>
<evidence type="ECO:0000259" key="1">
    <source>
        <dbReference type="Pfam" id="PF07583"/>
    </source>
</evidence>
<dbReference type="InterPro" id="IPR022655">
    <property type="entry name" value="DUF1553"/>
</dbReference>
<comment type="caution">
    <text evidence="3">The sequence shown here is derived from an EMBL/GenBank/DDBJ whole genome shotgun (WGS) entry which is preliminary data.</text>
</comment>
<dbReference type="Pfam" id="PF07583">
    <property type="entry name" value="PSCyt2"/>
    <property type="match status" value="1"/>
</dbReference>
<dbReference type="PANTHER" id="PTHR35889:SF3">
    <property type="entry name" value="F-BOX DOMAIN-CONTAINING PROTEIN"/>
    <property type="match status" value="1"/>
</dbReference>
<gene>
    <name evidence="3" type="ORF">H0921_17140</name>
</gene>
<feature type="domain" description="DUF1549" evidence="1">
    <location>
        <begin position="333"/>
        <end position="514"/>
    </location>
</feature>
<reference evidence="3 4" key="1">
    <citation type="submission" date="2020-07" db="EMBL/GenBank/DDBJ databases">
        <title>Thermogemmata thermophila gen. nov., sp. nov., a novel moderate thermophilic planctomycete from a Kamchatka hot spring.</title>
        <authorList>
            <person name="Elcheninov A.G."/>
            <person name="Podosokorskaya O.A."/>
            <person name="Kovaleva O.L."/>
            <person name="Novikov A."/>
            <person name="Bonch-Osmolovskaya E.A."/>
            <person name="Toshchakov S.V."/>
            <person name="Kublanov I.V."/>
        </authorList>
    </citation>
    <scope>NUCLEOTIDE SEQUENCE [LARGE SCALE GENOMIC DNA]</scope>
    <source>
        <strain evidence="3 4">2918</strain>
    </source>
</reference>
<dbReference type="InterPro" id="IPR008964">
    <property type="entry name" value="Invasin/intimin_cell_adhesion"/>
</dbReference>
<feature type="domain" description="DUF1553" evidence="2">
    <location>
        <begin position="567"/>
        <end position="795"/>
    </location>
</feature>
<evidence type="ECO:0000313" key="3">
    <source>
        <dbReference type="EMBL" id="MBA2227887.1"/>
    </source>
</evidence>
<dbReference type="Pfam" id="PF07587">
    <property type="entry name" value="PSD1"/>
    <property type="match status" value="1"/>
</dbReference>
<organism evidence="3 4">
    <name type="scientific">Thermogemmata fonticola</name>
    <dbReference type="NCBI Taxonomy" id="2755323"/>
    <lineage>
        <taxon>Bacteria</taxon>
        <taxon>Pseudomonadati</taxon>
        <taxon>Planctomycetota</taxon>
        <taxon>Planctomycetia</taxon>
        <taxon>Gemmatales</taxon>
        <taxon>Gemmataceae</taxon>
        <taxon>Thermogemmata</taxon>
    </lineage>
</organism>
<dbReference type="InterPro" id="IPR011444">
    <property type="entry name" value="DUF1549"/>
</dbReference>
<keyword evidence="4" id="KW-1185">Reference proteome</keyword>
<dbReference type="Gene3D" id="2.60.40.1080">
    <property type="match status" value="2"/>
</dbReference>
<protein>
    <submittedName>
        <fullName evidence="3">DUF1553 domain-containing protein</fullName>
    </submittedName>
</protein>
<accession>A0A7V9ADJ1</accession>
<evidence type="ECO:0000313" key="4">
    <source>
        <dbReference type="Proteomes" id="UP000542342"/>
    </source>
</evidence>
<dbReference type="RefSeq" id="WP_194539751.1">
    <property type="nucleotide sequence ID" value="NZ_JACEFB010000021.1"/>
</dbReference>
<dbReference type="AlphaFoldDB" id="A0A7V9ADJ1"/>
<dbReference type="SUPFAM" id="SSF49373">
    <property type="entry name" value="Invasin/intimin cell-adhesion fragments"/>
    <property type="match status" value="1"/>
</dbReference>
<evidence type="ECO:0000259" key="2">
    <source>
        <dbReference type="Pfam" id="PF07587"/>
    </source>
</evidence>